<organism evidence="3 4">
    <name type="scientific">Methylomonas koyamae</name>
    <dbReference type="NCBI Taxonomy" id="702114"/>
    <lineage>
        <taxon>Bacteria</taxon>
        <taxon>Pseudomonadati</taxon>
        <taxon>Pseudomonadota</taxon>
        <taxon>Gammaproteobacteria</taxon>
        <taxon>Methylococcales</taxon>
        <taxon>Methylococcaceae</taxon>
        <taxon>Methylomonas</taxon>
    </lineage>
</organism>
<dbReference type="Gene3D" id="3.30.360.10">
    <property type="entry name" value="Dihydrodipicolinate Reductase, domain 2"/>
    <property type="match status" value="1"/>
</dbReference>
<name>A0A177NM60_9GAMM</name>
<dbReference type="Pfam" id="PF22725">
    <property type="entry name" value="GFO_IDH_MocA_C3"/>
    <property type="match status" value="1"/>
</dbReference>
<dbReference type="OrthoDB" id="9801953at2"/>
<evidence type="ECO:0000259" key="2">
    <source>
        <dbReference type="Pfam" id="PF22725"/>
    </source>
</evidence>
<dbReference type="SUPFAM" id="SSF55347">
    <property type="entry name" value="Glyceraldehyde-3-phosphate dehydrogenase-like, C-terminal domain"/>
    <property type="match status" value="1"/>
</dbReference>
<dbReference type="InterPro" id="IPR052515">
    <property type="entry name" value="Gfo/Idh/MocA_Oxidoreductase"/>
</dbReference>
<dbReference type="Gene3D" id="3.40.50.720">
    <property type="entry name" value="NAD(P)-binding Rossmann-like Domain"/>
    <property type="match status" value="1"/>
</dbReference>
<dbReference type="Proteomes" id="UP000077628">
    <property type="component" value="Unassembled WGS sequence"/>
</dbReference>
<accession>A0A177NM60</accession>
<dbReference type="SUPFAM" id="SSF51735">
    <property type="entry name" value="NAD(P)-binding Rossmann-fold domains"/>
    <property type="match status" value="1"/>
</dbReference>
<dbReference type="Pfam" id="PF01408">
    <property type="entry name" value="GFO_IDH_MocA"/>
    <property type="match status" value="1"/>
</dbReference>
<reference evidence="4" key="1">
    <citation type="submission" date="2016-03" db="EMBL/GenBank/DDBJ databases">
        <authorList>
            <person name="Heylen K."/>
            <person name="De Vos P."/>
            <person name="Vekeman B."/>
        </authorList>
    </citation>
    <scope>NUCLEOTIDE SEQUENCE [LARGE SCALE GENOMIC DNA]</scope>
    <source>
        <strain evidence="4">R-45383</strain>
    </source>
</reference>
<feature type="domain" description="GFO/IDH/MocA-like oxidoreductase" evidence="2">
    <location>
        <begin position="136"/>
        <end position="263"/>
    </location>
</feature>
<dbReference type="STRING" id="702114.A1355_05995"/>
<gene>
    <name evidence="3" type="ORF">A1355_05995</name>
</gene>
<dbReference type="PANTHER" id="PTHR43249">
    <property type="entry name" value="UDP-N-ACETYL-2-AMINO-2-DEOXY-D-GLUCURONATE OXIDASE"/>
    <property type="match status" value="1"/>
</dbReference>
<evidence type="ECO:0000259" key="1">
    <source>
        <dbReference type="Pfam" id="PF01408"/>
    </source>
</evidence>
<dbReference type="InterPro" id="IPR036291">
    <property type="entry name" value="NAD(P)-bd_dom_sf"/>
</dbReference>
<dbReference type="InterPro" id="IPR055170">
    <property type="entry name" value="GFO_IDH_MocA-like_dom"/>
</dbReference>
<protein>
    <submittedName>
        <fullName evidence="3">Oxidoreductase</fullName>
    </submittedName>
</protein>
<evidence type="ECO:0000313" key="4">
    <source>
        <dbReference type="Proteomes" id="UP000077628"/>
    </source>
</evidence>
<dbReference type="RefSeq" id="WP_064028746.1">
    <property type="nucleotide sequence ID" value="NZ_LUUK01000170.1"/>
</dbReference>
<dbReference type="PANTHER" id="PTHR43249:SF1">
    <property type="entry name" value="D-GLUCOSIDE 3-DEHYDROGENASE"/>
    <property type="match status" value="1"/>
</dbReference>
<proteinExistence type="predicted"/>
<keyword evidence="4" id="KW-1185">Reference proteome</keyword>
<sequence>MGIVLDEVRWGMIGCGAVTERKSAPAFNKIEHSRLVAVMGRDAGKAADYAARHGVPRWYADAEALMADPEVNAIYVATPPSSHAEYAVLALQAGKPVYVEKPMACRYAECQAMNQAASAAGLPLFVAYYRRALPYFLQVKALLDAASIGSILAVNVRLVQSPRPADRNPNSLPWRVNPAVAGGGYFFDLACHSLDLLDFLLGAIVDAQGCAENRGGLYPAEDTVAASFKFASGALGTGFWTFAATDAGRSDSVEILGTAGTIRFSTFAFTPIELETPTGTQRYLPPNPENIQFHLIAAIVAELRGQGRSPSNGTSAAKTNWVMDCIIGVGHESKFAGLG</sequence>
<dbReference type="AlphaFoldDB" id="A0A177NM60"/>
<comment type="caution">
    <text evidence="3">The sequence shown here is derived from an EMBL/GenBank/DDBJ whole genome shotgun (WGS) entry which is preliminary data.</text>
</comment>
<dbReference type="InterPro" id="IPR000683">
    <property type="entry name" value="Gfo/Idh/MocA-like_OxRdtase_N"/>
</dbReference>
<evidence type="ECO:0000313" key="3">
    <source>
        <dbReference type="EMBL" id="OAI18279.1"/>
    </source>
</evidence>
<dbReference type="GO" id="GO:0000166">
    <property type="term" value="F:nucleotide binding"/>
    <property type="evidence" value="ECO:0007669"/>
    <property type="project" value="InterPro"/>
</dbReference>
<dbReference type="EMBL" id="LUUK01000170">
    <property type="protein sequence ID" value="OAI18279.1"/>
    <property type="molecule type" value="Genomic_DNA"/>
</dbReference>
<feature type="domain" description="Gfo/Idh/MocA-like oxidoreductase N-terminal" evidence="1">
    <location>
        <begin position="8"/>
        <end position="128"/>
    </location>
</feature>